<dbReference type="InterPro" id="IPR003439">
    <property type="entry name" value="ABC_transporter-like_ATP-bd"/>
</dbReference>
<evidence type="ECO:0000256" key="4">
    <source>
        <dbReference type="ARBA" id="ARBA00022840"/>
    </source>
</evidence>
<dbReference type="Gene3D" id="3.40.50.300">
    <property type="entry name" value="P-loop containing nucleotide triphosphate hydrolases"/>
    <property type="match status" value="1"/>
</dbReference>
<reference evidence="6 7" key="1">
    <citation type="submission" date="2019-12" db="EMBL/GenBank/DDBJ databases">
        <authorList>
            <person name="Dong K."/>
        </authorList>
    </citation>
    <scope>NUCLEOTIDE SEQUENCE [LARGE SCALE GENOMIC DNA]</scope>
    <source>
        <strain evidence="6 7">JCM 31225</strain>
    </source>
</reference>
<keyword evidence="2" id="KW-0813">Transport</keyword>
<dbReference type="GO" id="GO:0005524">
    <property type="term" value="F:ATP binding"/>
    <property type="evidence" value="ECO:0007669"/>
    <property type="project" value="UniProtKB-KW"/>
</dbReference>
<evidence type="ECO:0000256" key="3">
    <source>
        <dbReference type="ARBA" id="ARBA00022741"/>
    </source>
</evidence>
<dbReference type="PANTHER" id="PTHR43335">
    <property type="entry name" value="ABC TRANSPORTER, ATP-BINDING PROTEIN"/>
    <property type="match status" value="1"/>
</dbReference>
<dbReference type="SMART" id="SM00382">
    <property type="entry name" value="AAA"/>
    <property type="match status" value="1"/>
</dbReference>
<dbReference type="InterPro" id="IPR027417">
    <property type="entry name" value="P-loop_NTPase"/>
</dbReference>
<dbReference type="EMBL" id="WSQA01000013">
    <property type="protein sequence ID" value="MVZ63530.1"/>
    <property type="molecule type" value="Genomic_DNA"/>
</dbReference>
<keyword evidence="3" id="KW-0547">Nucleotide-binding</keyword>
<proteinExistence type="inferred from homology"/>
<keyword evidence="7" id="KW-1185">Reference proteome</keyword>
<dbReference type="Pfam" id="PF00005">
    <property type="entry name" value="ABC_tran"/>
    <property type="match status" value="1"/>
</dbReference>
<evidence type="ECO:0000256" key="2">
    <source>
        <dbReference type="ARBA" id="ARBA00022448"/>
    </source>
</evidence>
<gene>
    <name evidence="6" type="ORF">GQF63_15990</name>
</gene>
<sequence length="319" mass="35204">MCDPVIEFKNVTKKYSNYIALNNLNLSIQSGEIFGLLGPNGAGKTTIILMLLGLSECNSGFINICGSPVIHRSAKAKQLIGYLPDNVGFYKNLTGRENLELICKLNKIESGLIPHRVETLLQMVDMEKFANKKTSTYSRGMKQRLGIAQALVKFPKILILDEPTLGLDPSGVQELLTLVKTLNERHGITIIISSHNLEQVQKICHRVCILICGKIKAIGSLETLAAGLGANNGFQTFIRWQGEINIPLSKLSKIIKSIEPSISIEWGEDHMVVNSPVACTPSIVEVCINNKIAVEEVRSNHLNLSDIYERHLPLPTQNL</sequence>
<feature type="domain" description="ABC transporter" evidence="5">
    <location>
        <begin position="6"/>
        <end position="237"/>
    </location>
</feature>
<evidence type="ECO:0000256" key="1">
    <source>
        <dbReference type="ARBA" id="ARBA00005417"/>
    </source>
</evidence>
<dbReference type="SUPFAM" id="SSF52540">
    <property type="entry name" value="P-loop containing nucleoside triphosphate hydrolases"/>
    <property type="match status" value="1"/>
</dbReference>
<protein>
    <submittedName>
        <fullName evidence="6">ATP-binding cassette domain-containing protein</fullName>
    </submittedName>
</protein>
<dbReference type="AlphaFoldDB" id="A0A6N8L1C4"/>
<keyword evidence="4 6" id="KW-0067">ATP-binding</keyword>
<evidence type="ECO:0000313" key="7">
    <source>
        <dbReference type="Proteomes" id="UP000435036"/>
    </source>
</evidence>
<dbReference type="RefSeq" id="WP_160370239.1">
    <property type="nucleotide sequence ID" value="NZ_WSQA01000013.1"/>
</dbReference>
<comment type="caution">
    <text evidence="6">The sequence shown here is derived from an EMBL/GenBank/DDBJ whole genome shotgun (WGS) entry which is preliminary data.</text>
</comment>
<evidence type="ECO:0000313" key="6">
    <source>
        <dbReference type="EMBL" id="MVZ63530.1"/>
    </source>
</evidence>
<dbReference type="OrthoDB" id="9785229at2"/>
<dbReference type="PROSITE" id="PS50893">
    <property type="entry name" value="ABC_TRANSPORTER_2"/>
    <property type="match status" value="1"/>
</dbReference>
<dbReference type="GO" id="GO:0016887">
    <property type="term" value="F:ATP hydrolysis activity"/>
    <property type="evidence" value="ECO:0007669"/>
    <property type="project" value="InterPro"/>
</dbReference>
<dbReference type="Proteomes" id="UP000435036">
    <property type="component" value="Unassembled WGS sequence"/>
</dbReference>
<dbReference type="PANTHER" id="PTHR43335:SF4">
    <property type="entry name" value="ABC TRANSPORTER, ATP-BINDING PROTEIN"/>
    <property type="match status" value="1"/>
</dbReference>
<dbReference type="InterPro" id="IPR003593">
    <property type="entry name" value="AAA+_ATPase"/>
</dbReference>
<comment type="similarity">
    <text evidence="1">Belongs to the ABC transporter superfamily.</text>
</comment>
<evidence type="ECO:0000259" key="5">
    <source>
        <dbReference type="PROSITE" id="PS50893"/>
    </source>
</evidence>
<organism evidence="6 7">
    <name type="scientific">Sphingobacterium humi</name>
    <dbReference type="NCBI Taxonomy" id="1796905"/>
    <lineage>
        <taxon>Bacteria</taxon>
        <taxon>Pseudomonadati</taxon>
        <taxon>Bacteroidota</taxon>
        <taxon>Sphingobacteriia</taxon>
        <taxon>Sphingobacteriales</taxon>
        <taxon>Sphingobacteriaceae</taxon>
        <taxon>Sphingobacterium</taxon>
    </lineage>
</organism>
<accession>A0A6N8L1C4</accession>
<dbReference type="CDD" id="cd03230">
    <property type="entry name" value="ABC_DR_subfamily_A"/>
    <property type="match status" value="1"/>
</dbReference>
<name>A0A6N8L1C4_9SPHI</name>